<evidence type="ECO:0000256" key="3">
    <source>
        <dbReference type="ARBA" id="ARBA00022475"/>
    </source>
</evidence>
<evidence type="ECO:0000259" key="10">
    <source>
        <dbReference type="PROSITE" id="PS51103"/>
    </source>
</evidence>
<dbReference type="Pfam" id="PF02378">
    <property type="entry name" value="PTS_EIIC"/>
    <property type="match status" value="1"/>
</dbReference>
<evidence type="ECO:0000256" key="4">
    <source>
        <dbReference type="ARBA" id="ARBA00022597"/>
    </source>
</evidence>
<feature type="transmembrane region" description="Helical" evidence="9">
    <location>
        <begin position="187"/>
        <end position="206"/>
    </location>
</feature>
<evidence type="ECO:0000256" key="1">
    <source>
        <dbReference type="ARBA" id="ARBA00004651"/>
    </source>
</evidence>
<dbReference type="AlphaFoldDB" id="A0AAW9J6F4"/>
<dbReference type="PROSITE" id="PS51103">
    <property type="entry name" value="PTS_EIIC_TYPE_1"/>
    <property type="match status" value="1"/>
</dbReference>
<reference evidence="11" key="1">
    <citation type="submission" date="2019-11" db="EMBL/GenBank/DDBJ databases">
        <title>Characterization of Clostridium perfringens isolates from swine manure treated agricultural soils.</title>
        <authorList>
            <person name="Wushke S.T."/>
        </authorList>
    </citation>
    <scope>NUCLEOTIDE SEQUENCE</scope>
    <source>
        <strain evidence="11">X15</strain>
    </source>
</reference>
<evidence type="ECO:0000256" key="6">
    <source>
        <dbReference type="ARBA" id="ARBA00022692"/>
    </source>
</evidence>
<evidence type="ECO:0000256" key="2">
    <source>
        <dbReference type="ARBA" id="ARBA00022448"/>
    </source>
</evidence>
<name>A0AAW9J6F4_CLOPF</name>
<evidence type="ECO:0000313" key="12">
    <source>
        <dbReference type="Proteomes" id="UP001289066"/>
    </source>
</evidence>
<organism evidence="11 12">
    <name type="scientific">Clostridium perfringens</name>
    <dbReference type="NCBI Taxonomy" id="1502"/>
    <lineage>
        <taxon>Bacteria</taxon>
        <taxon>Bacillati</taxon>
        <taxon>Bacillota</taxon>
        <taxon>Clostridia</taxon>
        <taxon>Eubacteriales</taxon>
        <taxon>Clostridiaceae</taxon>
        <taxon>Clostridium</taxon>
    </lineage>
</organism>
<keyword evidence="7 9" id="KW-1133">Transmembrane helix</keyword>
<dbReference type="PANTHER" id="PTHR30175">
    <property type="entry name" value="PHOSPHOTRANSFERASE SYSTEM TRANSPORT PROTEIN"/>
    <property type="match status" value="1"/>
</dbReference>
<evidence type="ECO:0000256" key="5">
    <source>
        <dbReference type="ARBA" id="ARBA00022683"/>
    </source>
</evidence>
<sequence>ALVYPSILGLMNGTPLYTLFQGTMFESPVHITFLGIPVILMNYTSSVIPIIVATYFGGKIEKGFKKIIPDVVKTFLVPLFTLLVIVPLTFIVIGPITTWLSKMVGTGSLSLYNFSPIIAGLLLGAFWQVFVIFGLHWGLFPIMFLNMSTMGYDSVFAPMFAASFAQTAVVMAIFIKTKDEKMKSLSIPAIISGFFGVTEPAIYGITLPRIKTFVISCIGGAVGGAIIGFMGVKQYTMGGLGSFGFFNYINPANGDTSGAINALIAVGVAMAVSFVLTFV</sequence>
<dbReference type="GO" id="GO:0008982">
    <property type="term" value="F:protein-N(PI)-phosphohistidine-sugar phosphotransferase activity"/>
    <property type="evidence" value="ECO:0007669"/>
    <property type="project" value="InterPro"/>
</dbReference>
<comment type="subcellular location">
    <subcellularLocation>
        <location evidence="1">Cell membrane</location>
        <topology evidence="1">Multi-pass membrane protein</topology>
    </subcellularLocation>
</comment>
<feature type="transmembrane region" description="Helical" evidence="9">
    <location>
        <begin position="117"/>
        <end position="143"/>
    </location>
</feature>
<keyword evidence="6 9" id="KW-0812">Transmembrane</keyword>
<dbReference type="PANTHER" id="PTHR30175:SF1">
    <property type="entry name" value="PTS SYSTEM ARBUTIN-, CELLOBIOSE-, AND SALICIN-SPECIFIC EIIBC COMPONENT-RELATED"/>
    <property type="match status" value="1"/>
</dbReference>
<dbReference type="EMBL" id="WNVG01000227">
    <property type="protein sequence ID" value="MDZ5034107.1"/>
    <property type="molecule type" value="Genomic_DNA"/>
</dbReference>
<keyword evidence="3" id="KW-1003">Cell membrane</keyword>
<feature type="transmembrane region" description="Helical" evidence="9">
    <location>
        <begin position="155"/>
        <end position="175"/>
    </location>
</feature>
<dbReference type="InterPro" id="IPR050558">
    <property type="entry name" value="PTS_Sugar-Specific_Components"/>
</dbReference>
<dbReference type="GO" id="GO:0015771">
    <property type="term" value="P:trehalose transport"/>
    <property type="evidence" value="ECO:0007669"/>
    <property type="project" value="TreeGrafter"/>
</dbReference>
<feature type="transmembrane region" description="Helical" evidence="9">
    <location>
        <begin position="213"/>
        <end position="232"/>
    </location>
</feature>
<protein>
    <submittedName>
        <fullName evidence="11">PTS beta-glucoside transporter subunit IIABC</fullName>
    </submittedName>
</protein>
<feature type="transmembrane region" description="Helical" evidence="9">
    <location>
        <begin position="258"/>
        <end position="278"/>
    </location>
</feature>
<evidence type="ECO:0000313" key="11">
    <source>
        <dbReference type="EMBL" id="MDZ5034107.1"/>
    </source>
</evidence>
<keyword evidence="8 9" id="KW-0472">Membrane</keyword>
<evidence type="ECO:0000256" key="9">
    <source>
        <dbReference type="SAM" id="Phobius"/>
    </source>
</evidence>
<evidence type="ECO:0000256" key="7">
    <source>
        <dbReference type="ARBA" id="ARBA00022989"/>
    </source>
</evidence>
<dbReference type="GO" id="GO:0005886">
    <property type="term" value="C:plasma membrane"/>
    <property type="evidence" value="ECO:0007669"/>
    <property type="project" value="UniProtKB-SubCell"/>
</dbReference>
<gene>
    <name evidence="11" type="ORF">GNF81_15400</name>
</gene>
<dbReference type="InterPro" id="IPR013013">
    <property type="entry name" value="PTS_EIIC_1"/>
</dbReference>
<feature type="transmembrane region" description="Helical" evidence="9">
    <location>
        <begin position="76"/>
        <end position="97"/>
    </location>
</feature>
<feature type="domain" description="PTS EIIC type-1" evidence="10">
    <location>
        <begin position="1"/>
        <end position="279"/>
    </location>
</feature>
<feature type="non-terminal residue" evidence="11">
    <location>
        <position position="279"/>
    </location>
</feature>
<feature type="non-terminal residue" evidence="11">
    <location>
        <position position="1"/>
    </location>
</feature>
<keyword evidence="4" id="KW-0762">Sugar transport</keyword>
<dbReference type="Proteomes" id="UP001289066">
    <property type="component" value="Unassembled WGS sequence"/>
</dbReference>
<comment type="caution">
    <text evidence="11">The sequence shown here is derived from an EMBL/GenBank/DDBJ whole genome shotgun (WGS) entry which is preliminary data.</text>
</comment>
<accession>A0AAW9J6F4</accession>
<dbReference type="GO" id="GO:0009401">
    <property type="term" value="P:phosphoenolpyruvate-dependent sugar phosphotransferase system"/>
    <property type="evidence" value="ECO:0007669"/>
    <property type="project" value="UniProtKB-KW"/>
</dbReference>
<dbReference type="GO" id="GO:0090589">
    <property type="term" value="F:protein-phosphocysteine-trehalose phosphotransferase system transporter activity"/>
    <property type="evidence" value="ECO:0007669"/>
    <property type="project" value="TreeGrafter"/>
</dbReference>
<keyword evidence="5" id="KW-0598">Phosphotransferase system</keyword>
<dbReference type="InterPro" id="IPR003352">
    <property type="entry name" value="PTS_EIIC"/>
</dbReference>
<keyword evidence="2" id="KW-0813">Transport</keyword>
<evidence type="ECO:0000256" key="8">
    <source>
        <dbReference type="ARBA" id="ARBA00023136"/>
    </source>
</evidence>
<dbReference type="RefSeq" id="WP_322412620.1">
    <property type="nucleotide sequence ID" value="NZ_WNVG01000227.1"/>
</dbReference>
<feature type="transmembrane region" description="Helical" evidence="9">
    <location>
        <begin position="31"/>
        <end position="56"/>
    </location>
</feature>
<proteinExistence type="predicted"/>